<evidence type="ECO:0000256" key="5">
    <source>
        <dbReference type="ARBA" id="ARBA00022741"/>
    </source>
</evidence>
<evidence type="ECO:0000256" key="9">
    <source>
        <dbReference type="ARBA" id="ARBA00064003"/>
    </source>
</evidence>
<evidence type="ECO:0000256" key="11">
    <source>
        <dbReference type="PROSITE-ProRule" id="PRU00169"/>
    </source>
</evidence>
<dbReference type="Pfam" id="PF00512">
    <property type="entry name" value="HisKA"/>
    <property type="match status" value="1"/>
</dbReference>
<dbReference type="PANTHER" id="PTHR45339">
    <property type="entry name" value="HYBRID SIGNAL TRANSDUCTION HISTIDINE KINASE J"/>
    <property type="match status" value="1"/>
</dbReference>
<evidence type="ECO:0000259" key="14">
    <source>
        <dbReference type="PROSITE" id="PS50110"/>
    </source>
</evidence>
<dbReference type="CDD" id="cd17546">
    <property type="entry name" value="REC_hyHK_CKI1_RcsC-like"/>
    <property type="match status" value="1"/>
</dbReference>
<dbReference type="FunFam" id="3.30.565.10:FF:000010">
    <property type="entry name" value="Sensor histidine kinase RcsC"/>
    <property type="match status" value="1"/>
</dbReference>
<dbReference type="EMBL" id="SOBH01000004">
    <property type="protein sequence ID" value="TDT73199.1"/>
    <property type="molecule type" value="Genomic_DNA"/>
</dbReference>
<dbReference type="Gene3D" id="1.10.287.130">
    <property type="match status" value="1"/>
</dbReference>
<keyword evidence="4" id="KW-0808">Transferase</keyword>
<dbReference type="SUPFAM" id="SSF55874">
    <property type="entry name" value="ATPase domain of HSP90 chaperone/DNA topoisomerase II/histidine kinase"/>
    <property type="match status" value="1"/>
</dbReference>
<dbReference type="InterPro" id="IPR004358">
    <property type="entry name" value="Sig_transdc_His_kin-like_C"/>
</dbReference>
<accession>A0A4R7LDL5</accession>
<dbReference type="SUPFAM" id="SSF47384">
    <property type="entry name" value="Homodimeric domain of signal transducing histidine kinase"/>
    <property type="match status" value="1"/>
</dbReference>
<evidence type="ECO:0000313" key="16">
    <source>
        <dbReference type="Proteomes" id="UP000294563"/>
    </source>
</evidence>
<dbReference type="InterPro" id="IPR003594">
    <property type="entry name" value="HATPase_dom"/>
</dbReference>
<evidence type="ECO:0000313" key="15">
    <source>
        <dbReference type="EMBL" id="TDT73199.1"/>
    </source>
</evidence>
<evidence type="ECO:0000256" key="3">
    <source>
        <dbReference type="ARBA" id="ARBA00022553"/>
    </source>
</evidence>
<dbReference type="Proteomes" id="UP000294563">
    <property type="component" value="Unassembled WGS sequence"/>
</dbReference>
<dbReference type="InterPro" id="IPR011006">
    <property type="entry name" value="CheY-like_superfamily"/>
</dbReference>
<evidence type="ECO:0000256" key="7">
    <source>
        <dbReference type="ARBA" id="ARBA00022840"/>
    </source>
</evidence>
<dbReference type="Pfam" id="PF00072">
    <property type="entry name" value="Response_reg"/>
    <property type="match status" value="1"/>
</dbReference>
<keyword evidence="5" id="KW-0547">Nucleotide-binding</keyword>
<dbReference type="EC" id="2.7.13.3" evidence="2"/>
<proteinExistence type="predicted"/>
<dbReference type="FunFam" id="1.10.287.130:FF:000002">
    <property type="entry name" value="Two-component osmosensing histidine kinase"/>
    <property type="match status" value="1"/>
</dbReference>
<feature type="modified residue" description="4-aspartylphosphate" evidence="11">
    <location>
        <position position="633"/>
    </location>
</feature>
<comment type="subunit">
    <text evidence="9">At low DSF concentrations, interacts with RpfF.</text>
</comment>
<evidence type="ECO:0000259" key="13">
    <source>
        <dbReference type="PROSITE" id="PS50109"/>
    </source>
</evidence>
<feature type="domain" description="Response regulatory" evidence="14">
    <location>
        <begin position="465"/>
        <end position="571"/>
    </location>
</feature>
<protein>
    <recommendedName>
        <fullName evidence="10">Sensory/regulatory protein RpfC</fullName>
        <ecNumber evidence="2">2.7.13.3</ecNumber>
    </recommendedName>
</protein>
<dbReference type="Gene3D" id="3.30.565.10">
    <property type="entry name" value="Histidine kinase-like ATPase, C-terminal domain"/>
    <property type="match status" value="1"/>
</dbReference>
<dbReference type="CDD" id="cd00082">
    <property type="entry name" value="HisKA"/>
    <property type="match status" value="1"/>
</dbReference>
<evidence type="ECO:0000256" key="1">
    <source>
        <dbReference type="ARBA" id="ARBA00000085"/>
    </source>
</evidence>
<dbReference type="PROSITE" id="PS50110">
    <property type="entry name" value="RESPONSE_REGULATORY"/>
    <property type="match status" value="2"/>
</dbReference>
<comment type="catalytic activity">
    <reaction evidence="1">
        <text>ATP + protein L-histidine = ADP + protein N-phospho-L-histidine.</text>
        <dbReference type="EC" id="2.7.13.3"/>
    </reaction>
</comment>
<dbReference type="InterPro" id="IPR001789">
    <property type="entry name" value="Sig_transdc_resp-reg_receiver"/>
</dbReference>
<evidence type="ECO:0000256" key="6">
    <source>
        <dbReference type="ARBA" id="ARBA00022777"/>
    </source>
</evidence>
<dbReference type="PRINTS" id="PR00344">
    <property type="entry name" value="BCTRLSENSOR"/>
</dbReference>
<reference evidence="15 16" key="1">
    <citation type="submission" date="2019-03" db="EMBL/GenBank/DDBJ databases">
        <title>Genomic Encyclopedia of Archaeal and Bacterial Type Strains, Phase II (KMG-II): from individual species to whole genera.</title>
        <authorList>
            <person name="Goeker M."/>
        </authorList>
    </citation>
    <scope>NUCLEOTIDE SEQUENCE [LARGE SCALE GENOMIC DNA]</scope>
    <source>
        <strain evidence="15 16">DSM 29467</strain>
    </source>
</reference>
<gene>
    <name evidence="15" type="ORF">BDE40_3385</name>
</gene>
<dbReference type="GO" id="GO:0000155">
    <property type="term" value="F:phosphorelay sensor kinase activity"/>
    <property type="evidence" value="ECO:0007669"/>
    <property type="project" value="InterPro"/>
</dbReference>
<feature type="coiled-coil region" evidence="12">
    <location>
        <begin position="11"/>
        <end position="45"/>
    </location>
</feature>
<keyword evidence="16" id="KW-1185">Reference proteome</keyword>
<dbReference type="PROSITE" id="PS50109">
    <property type="entry name" value="HIS_KIN"/>
    <property type="match status" value="1"/>
</dbReference>
<keyword evidence="3 11" id="KW-0597">Phosphoprotein</keyword>
<dbReference type="InterPro" id="IPR036097">
    <property type="entry name" value="HisK_dim/P_sf"/>
</dbReference>
<evidence type="ECO:0000256" key="12">
    <source>
        <dbReference type="SAM" id="Coils"/>
    </source>
</evidence>
<feature type="domain" description="Response regulatory" evidence="14">
    <location>
        <begin position="584"/>
        <end position="703"/>
    </location>
</feature>
<dbReference type="SUPFAM" id="SSF52172">
    <property type="entry name" value="CheY-like"/>
    <property type="match status" value="2"/>
</dbReference>
<keyword evidence="8" id="KW-0902">Two-component regulatory system</keyword>
<dbReference type="InterPro" id="IPR003661">
    <property type="entry name" value="HisK_dim/P_dom"/>
</dbReference>
<comment type="caution">
    <text evidence="15">The sequence shown here is derived from an EMBL/GenBank/DDBJ whole genome shotgun (WGS) entry which is preliminary data.</text>
</comment>
<dbReference type="Gene3D" id="3.40.50.2300">
    <property type="match status" value="1"/>
</dbReference>
<keyword evidence="6" id="KW-0418">Kinase</keyword>
<evidence type="ECO:0000256" key="8">
    <source>
        <dbReference type="ARBA" id="ARBA00023012"/>
    </source>
</evidence>
<keyword evidence="7" id="KW-0067">ATP-binding</keyword>
<evidence type="ECO:0000256" key="2">
    <source>
        <dbReference type="ARBA" id="ARBA00012438"/>
    </source>
</evidence>
<dbReference type="SMART" id="SM00388">
    <property type="entry name" value="HisKA"/>
    <property type="match status" value="1"/>
</dbReference>
<dbReference type="SMART" id="SM00448">
    <property type="entry name" value="REC"/>
    <property type="match status" value="1"/>
</dbReference>
<dbReference type="InterPro" id="IPR036890">
    <property type="entry name" value="HATPase_C_sf"/>
</dbReference>
<dbReference type="CDD" id="cd16922">
    <property type="entry name" value="HATPase_EvgS-ArcB-TorS-like"/>
    <property type="match status" value="1"/>
</dbReference>
<comment type="caution">
    <text evidence="11">Lacks conserved residue(s) required for the propagation of feature annotation.</text>
</comment>
<sequence>MMEHSLANDDLMRERRARLAAERLLEQKQAELTAANRKLSAHALDLSGQIVDQRRVVQELEGQNTRVAKDLVAANHKVVAVERLLWDAIDTIRDGFALFDAKLNLIAANPPYLAAFEGAGDIGPGSGYVEILDLCIDEGIVDLCGQKPEDWLDMMQGRWTGAEIEPITLRFWNGVYVKMMDRRTSDGGVVSMVLNITENILREDELRDARDKAQAADRAKSAFLAKMSHELRTPMNGVVGMADLLLENGLDEESTLYAQTIRNSGEALLDIINDVLDFSKIEAEKIQLKPQPFDLERLVQDVGLIVGPTVQQKGLDFQIDYDQFLPAEFIGDHGRIRQILTNLVGNAVKFTDEGYVMVRVVGIVDDATRSCQLHFTIEDSGLGVEASMVDHIFGEFNQIEDEANRKFEGTGLGLAITRKLVEQMGGEVWITSVKDEGACFGFQINLPLVSDAEAVPNMIPNTIKSAIVIEPNAMDLDILMRQMELLGLPMIALPNAAAAKTDMAPDIIFVGHHHEYCDGPSTIETVGRVFPGVPIVAMISPADPAAVPTNIPTLRKPFHRQDLFDSLARAAHAPVAKKEARQLRILAAEDNKTNQLVFRKMLKTVAADLTMASNGVEAVEAFEQGHFDLVFMDISMPEMDGMEASRTIRQLEGIRGSDPVPIIAMTAHAMAGDEERIREAGISHYLTKPLKKDKIHALIEELSPTETTPFQS</sequence>
<dbReference type="SMART" id="SM00387">
    <property type="entry name" value="HATPase_c"/>
    <property type="match status" value="1"/>
</dbReference>
<dbReference type="Pfam" id="PF02518">
    <property type="entry name" value="HATPase_c"/>
    <property type="match status" value="1"/>
</dbReference>
<dbReference type="AlphaFoldDB" id="A0A4R7LDL5"/>
<keyword evidence="12" id="KW-0175">Coiled coil</keyword>
<evidence type="ECO:0000256" key="10">
    <source>
        <dbReference type="ARBA" id="ARBA00068150"/>
    </source>
</evidence>
<dbReference type="GO" id="GO:0005524">
    <property type="term" value="F:ATP binding"/>
    <property type="evidence" value="ECO:0007669"/>
    <property type="project" value="UniProtKB-KW"/>
</dbReference>
<evidence type="ECO:0000256" key="4">
    <source>
        <dbReference type="ARBA" id="ARBA00022679"/>
    </source>
</evidence>
<dbReference type="PANTHER" id="PTHR45339:SF1">
    <property type="entry name" value="HYBRID SIGNAL TRANSDUCTION HISTIDINE KINASE J"/>
    <property type="match status" value="1"/>
</dbReference>
<feature type="domain" description="Histidine kinase" evidence="13">
    <location>
        <begin position="226"/>
        <end position="448"/>
    </location>
</feature>
<organism evidence="15 16">
    <name type="scientific">Litoreibacter halocynthiae</name>
    <dbReference type="NCBI Taxonomy" id="1242689"/>
    <lineage>
        <taxon>Bacteria</taxon>
        <taxon>Pseudomonadati</taxon>
        <taxon>Pseudomonadota</taxon>
        <taxon>Alphaproteobacteria</taxon>
        <taxon>Rhodobacterales</taxon>
        <taxon>Roseobacteraceae</taxon>
        <taxon>Litoreibacter</taxon>
    </lineage>
</organism>
<dbReference type="InterPro" id="IPR005467">
    <property type="entry name" value="His_kinase_dom"/>
</dbReference>
<name>A0A4R7LDL5_9RHOB</name>